<protein>
    <submittedName>
        <fullName evidence="1">Uncharacterized protein</fullName>
    </submittedName>
</protein>
<evidence type="ECO:0000313" key="2">
    <source>
        <dbReference type="Proteomes" id="UP000298663"/>
    </source>
</evidence>
<dbReference type="EMBL" id="AZBU02000009">
    <property type="protein sequence ID" value="TKR64920.1"/>
    <property type="molecule type" value="Genomic_DNA"/>
</dbReference>
<evidence type="ECO:0000313" key="1">
    <source>
        <dbReference type="EMBL" id="TKR64920.1"/>
    </source>
</evidence>
<organism evidence="1 2">
    <name type="scientific">Steinernema carpocapsae</name>
    <name type="common">Entomopathogenic nematode</name>
    <dbReference type="NCBI Taxonomy" id="34508"/>
    <lineage>
        <taxon>Eukaryota</taxon>
        <taxon>Metazoa</taxon>
        <taxon>Ecdysozoa</taxon>
        <taxon>Nematoda</taxon>
        <taxon>Chromadorea</taxon>
        <taxon>Rhabditida</taxon>
        <taxon>Tylenchina</taxon>
        <taxon>Panagrolaimomorpha</taxon>
        <taxon>Strongyloidoidea</taxon>
        <taxon>Steinernematidae</taxon>
        <taxon>Steinernema</taxon>
    </lineage>
</organism>
<name>A0A4U5M7N1_STECR</name>
<reference evidence="1 2" key="1">
    <citation type="journal article" date="2015" name="Genome Biol.">
        <title>Comparative genomics of Steinernema reveals deeply conserved gene regulatory networks.</title>
        <authorList>
            <person name="Dillman A.R."/>
            <person name="Macchietto M."/>
            <person name="Porter C.F."/>
            <person name="Rogers A."/>
            <person name="Williams B."/>
            <person name="Antoshechkin I."/>
            <person name="Lee M.M."/>
            <person name="Goodwin Z."/>
            <person name="Lu X."/>
            <person name="Lewis E.E."/>
            <person name="Goodrich-Blair H."/>
            <person name="Stock S.P."/>
            <person name="Adams B.J."/>
            <person name="Sternberg P.W."/>
            <person name="Mortazavi A."/>
        </authorList>
    </citation>
    <scope>NUCLEOTIDE SEQUENCE [LARGE SCALE GENOMIC DNA]</scope>
    <source>
        <strain evidence="1 2">ALL</strain>
    </source>
</reference>
<keyword evidence="2" id="KW-1185">Reference proteome</keyword>
<comment type="caution">
    <text evidence="1">The sequence shown here is derived from an EMBL/GenBank/DDBJ whole genome shotgun (WGS) entry which is preliminary data.</text>
</comment>
<sequence>MSFSSIWSPFPESILRFCFLSEFSAKLHLARSIDCQCFFFVVDSTDNNDIPTGGCNSAGFSDLSRQTL</sequence>
<dbReference type="AlphaFoldDB" id="A0A4U5M7N1"/>
<gene>
    <name evidence="1" type="ORF">L596_025392</name>
</gene>
<accession>A0A4U5M7N1</accession>
<reference evidence="1 2" key="2">
    <citation type="journal article" date="2019" name="G3 (Bethesda)">
        <title>Hybrid Assembly of the Genome of the Entomopathogenic Nematode Steinernema carpocapsae Identifies the X-Chromosome.</title>
        <authorList>
            <person name="Serra L."/>
            <person name="Macchietto M."/>
            <person name="Macias-Munoz A."/>
            <person name="McGill C.J."/>
            <person name="Rodriguez I.M."/>
            <person name="Rodriguez B."/>
            <person name="Murad R."/>
            <person name="Mortazavi A."/>
        </authorList>
    </citation>
    <scope>NUCLEOTIDE SEQUENCE [LARGE SCALE GENOMIC DNA]</scope>
    <source>
        <strain evidence="1 2">ALL</strain>
    </source>
</reference>
<proteinExistence type="predicted"/>
<dbReference type="Proteomes" id="UP000298663">
    <property type="component" value="Unassembled WGS sequence"/>
</dbReference>